<sequence length="109" mass="11449">MSVLISGVLMNPAGVPVSGAEVTFSALTNGPSVLNGFSASVITDQDGNYSILLEICEYAISIQSDGYNSVYGSVSINEKSAPATINELLKLAAMEQAVMPAIIVYFREI</sequence>
<dbReference type="Gene3D" id="2.60.40.1120">
    <property type="entry name" value="Carboxypeptidase-like, regulatory domain"/>
    <property type="match status" value="1"/>
</dbReference>
<evidence type="ECO:0000313" key="2">
    <source>
        <dbReference type="EMBL" id="MFJ5512135.1"/>
    </source>
</evidence>
<dbReference type="EMBL" id="JBIXLB010000001">
    <property type="protein sequence ID" value="MFJ5512135.1"/>
    <property type="molecule type" value="Genomic_DNA"/>
</dbReference>
<dbReference type="RefSeq" id="WP_400353061.1">
    <property type="nucleotide sequence ID" value="NZ_JBIXLA010000001.1"/>
</dbReference>
<organism evidence="2 3">
    <name type="scientific">Pectobacterium jejuense</name>
    <dbReference type="NCBI Taxonomy" id="2974022"/>
    <lineage>
        <taxon>Bacteria</taxon>
        <taxon>Pseudomonadati</taxon>
        <taxon>Pseudomonadota</taxon>
        <taxon>Gammaproteobacteria</taxon>
        <taxon>Enterobacterales</taxon>
        <taxon>Pectobacteriaceae</taxon>
        <taxon>Pectobacterium</taxon>
    </lineage>
</organism>
<protein>
    <submittedName>
        <fullName evidence="2">Prophage tail fiber N-terminal domain-containing protein</fullName>
    </submittedName>
</protein>
<proteinExistence type="predicted"/>
<reference evidence="2 3" key="1">
    <citation type="submission" date="2024-10" db="EMBL/GenBank/DDBJ databases">
        <authorList>
            <person name="Lu C.-H."/>
        </authorList>
    </citation>
    <scope>NUCLEOTIDE SEQUENCE [LARGE SCALE GENOMIC DNA]</scope>
    <source>
        <strain evidence="2 3">22LXZD03-01</strain>
    </source>
</reference>
<comment type="caution">
    <text evidence="2">The sequence shown here is derived from an EMBL/GenBank/DDBJ whole genome shotgun (WGS) entry which is preliminary data.</text>
</comment>
<gene>
    <name evidence="2" type="ORF">ACIPUH_04915</name>
</gene>
<name>A0ABW8GSE5_9GAMM</name>
<keyword evidence="3" id="KW-1185">Reference proteome</keyword>
<feature type="domain" description="Lambda-like tail fibre protein N-terminal" evidence="1">
    <location>
        <begin position="1"/>
        <end position="106"/>
    </location>
</feature>
<dbReference type="Pfam" id="PF08400">
    <property type="entry name" value="phage_tail_N"/>
    <property type="match status" value="1"/>
</dbReference>
<dbReference type="InterPro" id="IPR013609">
    <property type="entry name" value="Stf-like_N"/>
</dbReference>
<dbReference type="SUPFAM" id="SSF49464">
    <property type="entry name" value="Carboxypeptidase regulatory domain-like"/>
    <property type="match status" value="1"/>
</dbReference>
<accession>A0ABW8GSE5</accession>
<dbReference type="InterPro" id="IPR008969">
    <property type="entry name" value="CarboxyPept-like_regulatory"/>
</dbReference>
<dbReference type="Proteomes" id="UP001617702">
    <property type="component" value="Unassembled WGS sequence"/>
</dbReference>
<evidence type="ECO:0000259" key="1">
    <source>
        <dbReference type="Pfam" id="PF08400"/>
    </source>
</evidence>
<evidence type="ECO:0000313" key="3">
    <source>
        <dbReference type="Proteomes" id="UP001617702"/>
    </source>
</evidence>